<reference evidence="3" key="2">
    <citation type="submission" date="2015-01" db="EMBL/GenBank/DDBJ databases">
        <title>Evolutionary Origins and Diversification of the Mycorrhizal Mutualists.</title>
        <authorList>
            <consortium name="DOE Joint Genome Institute"/>
            <consortium name="Mycorrhizal Genomics Consortium"/>
            <person name="Kohler A."/>
            <person name="Kuo A."/>
            <person name="Nagy L.G."/>
            <person name="Floudas D."/>
            <person name="Copeland A."/>
            <person name="Barry K.W."/>
            <person name="Cichocki N."/>
            <person name="Veneault-Fourrey C."/>
            <person name="LaButti K."/>
            <person name="Lindquist E.A."/>
            <person name="Lipzen A."/>
            <person name="Lundell T."/>
            <person name="Morin E."/>
            <person name="Murat C."/>
            <person name="Riley R."/>
            <person name="Ohm R."/>
            <person name="Sun H."/>
            <person name="Tunlid A."/>
            <person name="Henrissat B."/>
            <person name="Grigoriev I.V."/>
            <person name="Hibbett D.S."/>
            <person name="Martin F."/>
        </authorList>
    </citation>
    <scope>NUCLEOTIDE SEQUENCE [LARGE SCALE GENOMIC DNA]</scope>
    <source>
        <strain evidence="3">UH-Slu-Lm8-n1</strain>
    </source>
</reference>
<organism evidence="2 3">
    <name type="scientific">Suillus luteus UH-Slu-Lm8-n1</name>
    <dbReference type="NCBI Taxonomy" id="930992"/>
    <lineage>
        <taxon>Eukaryota</taxon>
        <taxon>Fungi</taxon>
        <taxon>Dikarya</taxon>
        <taxon>Basidiomycota</taxon>
        <taxon>Agaricomycotina</taxon>
        <taxon>Agaricomycetes</taxon>
        <taxon>Agaricomycetidae</taxon>
        <taxon>Boletales</taxon>
        <taxon>Suillineae</taxon>
        <taxon>Suillaceae</taxon>
        <taxon>Suillus</taxon>
    </lineage>
</organism>
<feature type="region of interest" description="Disordered" evidence="1">
    <location>
        <begin position="331"/>
        <end position="355"/>
    </location>
</feature>
<feature type="compositionally biased region" description="Polar residues" evidence="1">
    <location>
        <begin position="332"/>
        <end position="355"/>
    </location>
</feature>
<dbReference type="STRING" id="930992.A0A0D0AZ82"/>
<dbReference type="InParanoid" id="A0A0D0AZ82"/>
<accession>A0A0D0AZ82</accession>
<evidence type="ECO:0000313" key="3">
    <source>
        <dbReference type="Proteomes" id="UP000054485"/>
    </source>
</evidence>
<evidence type="ECO:0000313" key="2">
    <source>
        <dbReference type="EMBL" id="KIK39637.1"/>
    </source>
</evidence>
<dbReference type="HOGENOM" id="CLU_556734_0_0_1"/>
<proteinExistence type="predicted"/>
<dbReference type="AlphaFoldDB" id="A0A0D0AZ82"/>
<evidence type="ECO:0000256" key="1">
    <source>
        <dbReference type="SAM" id="MobiDB-lite"/>
    </source>
</evidence>
<gene>
    <name evidence="2" type="ORF">CY34DRAFT_808039</name>
</gene>
<reference evidence="2 3" key="1">
    <citation type="submission" date="2014-04" db="EMBL/GenBank/DDBJ databases">
        <authorList>
            <consortium name="DOE Joint Genome Institute"/>
            <person name="Kuo A."/>
            <person name="Ruytinx J."/>
            <person name="Rineau F."/>
            <person name="Colpaert J."/>
            <person name="Kohler A."/>
            <person name="Nagy L.G."/>
            <person name="Floudas D."/>
            <person name="Copeland A."/>
            <person name="Barry K.W."/>
            <person name="Cichocki N."/>
            <person name="Veneault-Fourrey C."/>
            <person name="LaButti K."/>
            <person name="Lindquist E.A."/>
            <person name="Lipzen A."/>
            <person name="Lundell T."/>
            <person name="Morin E."/>
            <person name="Murat C."/>
            <person name="Sun H."/>
            <person name="Tunlid A."/>
            <person name="Henrissat B."/>
            <person name="Grigoriev I.V."/>
            <person name="Hibbett D.S."/>
            <person name="Martin F."/>
            <person name="Nordberg H.P."/>
            <person name="Cantor M.N."/>
            <person name="Hua S.X."/>
        </authorList>
    </citation>
    <scope>NUCLEOTIDE SEQUENCE [LARGE SCALE GENOMIC DNA]</scope>
    <source>
        <strain evidence="2 3">UH-Slu-Lm8-n1</strain>
    </source>
</reference>
<dbReference type="OrthoDB" id="3259897at2759"/>
<name>A0A0D0AZ82_9AGAM</name>
<keyword evidence="3" id="KW-1185">Reference proteome</keyword>
<sequence length="480" mass="52470">MTLPLRVKPRLRLEPGASPSPSSFVQAAGLDSCLQTSHSHVSSFRSLLLVMQLYSPSIKMVKQVGLGEMISCPVFGDHDKVEGKVILDPNCSQNGRLSISIEGVFEYVSVKEDLGNESAQGPTTSKYKHIFLSSSAVIPISPIPNPFSVVCDVFGVPQLPNHPSLDDPAASRSCKFSFEIPRGSRPGEEMPPTFRALIPCDNRRGGISAVEKAEVSYRVTAVWEPSDMSGISGMLEVPILFHSDTDFQSMDGCNIAPDLWLEMPLTPERSIPFHCAVTLPRPQTFSRCTSVPFFVVFTTKPRCAVLAREIAADATIAVSLVRKVTIKPQLPPASTDTAQLSDDSDSTSGHIPTSRTKLLKRAVKTAAAAVVRVPKTPEEPFSAAVRYKPLPELPQVSFSETHTVKTQLSVGFPKRPRHPNEPGTECQAYLPDGLYKGKFRLSKDIIPGVDWPGVSVKYYLDVTVLFRLDVLRACVPIRVF</sequence>
<protein>
    <submittedName>
        <fullName evidence="2">Uncharacterized protein</fullName>
    </submittedName>
</protein>
<dbReference type="EMBL" id="KN835334">
    <property type="protein sequence ID" value="KIK39637.1"/>
    <property type="molecule type" value="Genomic_DNA"/>
</dbReference>
<dbReference type="Proteomes" id="UP000054485">
    <property type="component" value="Unassembled WGS sequence"/>
</dbReference>